<dbReference type="InterPro" id="IPR005119">
    <property type="entry name" value="LysR_subst-bd"/>
</dbReference>
<reference evidence="6 7" key="1">
    <citation type="submission" date="2022-10" db="EMBL/GenBank/DDBJ databases">
        <title>Defluviimonas sp. CAU 1641 isolated from mud.</title>
        <authorList>
            <person name="Kim W."/>
        </authorList>
    </citation>
    <scope>NUCLEOTIDE SEQUENCE [LARGE SCALE GENOMIC DNA]</scope>
    <source>
        <strain evidence="6 7">CAU 1641</strain>
    </source>
</reference>
<keyword evidence="2" id="KW-0805">Transcription regulation</keyword>
<dbReference type="Gene3D" id="1.10.10.10">
    <property type="entry name" value="Winged helix-like DNA-binding domain superfamily/Winged helix DNA-binding domain"/>
    <property type="match status" value="1"/>
</dbReference>
<evidence type="ECO:0000256" key="4">
    <source>
        <dbReference type="ARBA" id="ARBA00023163"/>
    </source>
</evidence>
<dbReference type="PANTHER" id="PTHR30126:SF98">
    <property type="entry name" value="HTH-TYPE TRANSCRIPTIONAL ACTIVATOR BAUR"/>
    <property type="match status" value="1"/>
</dbReference>
<feature type="domain" description="HTH lysR-type" evidence="5">
    <location>
        <begin position="7"/>
        <end position="64"/>
    </location>
</feature>
<comment type="caution">
    <text evidence="6">The sequence shown here is derived from an EMBL/GenBank/DDBJ whole genome shotgun (WGS) entry which is preliminary data.</text>
</comment>
<dbReference type="Pfam" id="PF00126">
    <property type="entry name" value="HTH_1"/>
    <property type="match status" value="1"/>
</dbReference>
<keyword evidence="3" id="KW-0238">DNA-binding</keyword>
<dbReference type="PROSITE" id="PS50931">
    <property type="entry name" value="HTH_LYSR"/>
    <property type="match status" value="1"/>
</dbReference>
<dbReference type="InterPro" id="IPR036388">
    <property type="entry name" value="WH-like_DNA-bd_sf"/>
</dbReference>
<dbReference type="SUPFAM" id="SSF53850">
    <property type="entry name" value="Periplasmic binding protein-like II"/>
    <property type="match status" value="1"/>
</dbReference>
<dbReference type="InterPro" id="IPR036390">
    <property type="entry name" value="WH_DNA-bd_sf"/>
</dbReference>
<organism evidence="6 7">
    <name type="scientific">Defluviimonas salinarum</name>
    <dbReference type="NCBI Taxonomy" id="2992147"/>
    <lineage>
        <taxon>Bacteria</taxon>
        <taxon>Pseudomonadati</taxon>
        <taxon>Pseudomonadota</taxon>
        <taxon>Alphaproteobacteria</taxon>
        <taxon>Rhodobacterales</taxon>
        <taxon>Paracoccaceae</taxon>
        <taxon>Albidovulum</taxon>
    </lineage>
</organism>
<dbReference type="Pfam" id="PF03466">
    <property type="entry name" value="LysR_substrate"/>
    <property type="match status" value="1"/>
</dbReference>
<keyword evidence="4" id="KW-0804">Transcription</keyword>
<dbReference type="PANTHER" id="PTHR30126">
    <property type="entry name" value="HTH-TYPE TRANSCRIPTIONAL REGULATOR"/>
    <property type="match status" value="1"/>
</dbReference>
<dbReference type="InterPro" id="IPR000847">
    <property type="entry name" value="LysR_HTH_N"/>
</dbReference>
<name>A0ABT3J7G0_9RHOB</name>
<keyword evidence="7" id="KW-1185">Reference proteome</keyword>
<dbReference type="Proteomes" id="UP001207582">
    <property type="component" value="Unassembled WGS sequence"/>
</dbReference>
<dbReference type="EMBL" id="JAPDOG010000022">
    <property type="protein sequence ID" value="MCW3783619.1"/>
    <property type="molecule type" value="Genomic_DNA"/>
</dbReference>
<proteinExistence type="inferred from homology"/>
<accession>A0ABT3J7G0</accession>
<dbReference type="CDD" id="cd05466">
    <property type="entry name" value="PBP2_LTTR_substrate"/>
    <property type="match status" value="1"/>
</dbReference>
<evidence type="ECO:0000256" key="3">
    <source>
        <dbReference type="ARBA" id="ARBA00023125"/>
    </source>
</evidence>
<dbReference type="RefSeq" id="WP_264773063.1">
    <property type="nucleotide sequence ID" value="NZ_JAPDOG010000022.1"/>
</dbReference>
<comment type="similarity">
    <text evidence="1">Belongs to the LysR transcriptional regulatory family.</text>
</comment>
<evidence type="ECO:0000259" key="5">
    <source>
        <dbReference type="PROSITE" id="PS50931"/>
    </source>
</evidence>
<evidence type="ECO:0000256" key="2">
    <source>
        <dbReference type="ARBA" id="ARBA00023015"/>
    </source>
</evidence>
<evidence type="ECO:0000313" key="6">
    <source>
        <dbReference type="EMBL" id="MCW3783619.1"/>
    </source>
</evidence>
<evidence type="ECO:0000313" key="7">
    <source>
        <dbReference type="Proteomes" id="UP001207582"/>
    </source>
</evidence>
<dbReference type="Gene3D" id="3.40.190.10">
    <property type="entry name" value="Periplasmic binding protein-like II"/>
    <property type="match status" value="2"/>
</dbReference>
<dbReference type="SUPFAM" id="SSF46785">
    <property type="entry name" value="Winged helix' DNA-binding domain"/>
    <property type="match status" value="1"/>
</dbReference>
<gene>
    <name evidence="6" type="ORF">OM960_18930</name>
</gene>
<protein>
    <submittedName>
        <fullName evidence="6">LysR family transcriptional regulator</fullName>
    </submittedName>
</protein>
<evidence type="ECO:0000256" key="1">
    <source>
        <dbReference type="ARBA" id="ARBA00009437"/>
    </source>
</evidence>
<sequence length="305" mass="33827">MNRVSDIDLRLLRVFVVVVESEGFAAAESVLNVSTSTISLHIGNLESRLGIRLCERGRRGFSLTERGKVVFEETKRLLKTIDDFSGIVASTKSLLAGRLVVGMVDALTAHADFPLAEAIREFNKVKNEVEFDLIVGTRQSLERDVLSGQIHAALGPFKRDSDALNVTPLFYEPHDLYCGEGHPLFGATINDVKNVDFTQYATIQRPYHRGFSVEHFDAVREGGAVNSMEGMLTMLLSGGYLGFLPRHFAKPWEQQGKLYAVDRVSMTYVSEHAVITKKGARESIALNPFVAALKKVATLRRREDG</sequence>